<organism evidence="3 4">
    <name type="scientific">Paenibacillus stellifer</name>
    <dbReference type="NCBI Taxonomy" id="169760"/>
    <lineage>
        <taxon>Bacteria</taxon>
        <taxon>Bacillati</taxon>
        <taxon>Bacillota</taxon>
        <taxon>Bacilli</taxon>
        <taxon>Bacillales</taxon>
        <taxon>Paenibacillaceae</taxon>
        <taxon>Paenibacillus</taxon>
    </lineage>
</organism>
<keyword evidence="4" id="KW-1185">Reference proteome</keyword>
<dbReference type="EMBL" id="CP009286">
    <property type="protein sequence ID" value="AIQ63808.1"/>
    <property type="molecule type" value="Genomic_DNA"/>
</dbReference>
<dbReference type="OrthoDB" id="3254893at2"/>
<accession>A0A089LX40</accession>
<evidence type="ECO:0000259" key="2">
    <source>
        <dbReference type="PROSITE" id="PS50995"/>
    </source>
</evidence>
<name>A0A089LX40_9BACL</name>
<dbReference type="HOGENOM" id="CLU_083287_27_4_9"/>
<dbReference type="GO" id="GO:0003700">
    <property type="term" value="F:DNA-binding transcription factor activity"/>
    <property type="evidence" value="ECO:0007669"/>
    <property type="project" value="InterPro"/>
</dbReference>
<evidence type="ECO:0000313" key="3">
    <source>
        <dbReference type="EMBL" id="AIQ63808.1"/>
    </source>
</evidence>
<dbReference type="PROSITE" id="PS50995">
    <property type="entry name" value="HTH_MARR_2"/>
    <property type="match status" value="1"/>
</dbReference>
<sequence>MNNETAQLINRYLDAYQIVTRRIGARIREGIAEGLTSDQFTILRLIHGQEKCTSTFLAEACCVGKSSITAIVNRLVEAGLIDRTRDESDRRQVYLTISSLGSQVFDEANQNVSEILTPYLLHFDEDQIEQFISMFEKLADLMKESGGQEE</sequence>
<dbReference type="InterPro" id="IPR036388">
    <property type="entry name" value="WH-like_DNA-bd_sf"/>
</dbReference>
<evidence type="ECO:0000256" key="1">
    <source>
        <dbReference type="ARBA" id="ARBA00023125"/>
    </source>
</evidence>
<dbReference type="SUPFAM" id="SSF46785">
    <property type="entry name" value="Winged helix' DNA-binding domain"/>
    <property type="match status" value="1"/>
</dbReference>
<protein>
    <submittedName>
        <fullName evidence="3">MarR family transcriptional regulator</fullName>
    </submittedName>
</protein>
<keyword evidence="1" id="KW-0238">DNA-binding</keyword>
<feature type="domain" description="HTH marR-type" evidence="2">
    <location>
        <begin position="2"/>
        <end position="140"/>
    </location>
</feature>
<gene>
    <name evidence="3" type="ORF">PSTEL_12650</name>
</gene>
<dbReference type="PANTHER" id="PTHR33164">
    <property type="entry name" value="TRANSCRIPTIONAL REGULATOR, MARR FAMILY"/>
    <property type="match status" value="1"/>
</dbReference>
<dbReference type="STRING" id="169760.PSTEL_12650"/>
<reference evidence="3 4" key="1">
    <citation type="submission" date="2014-08" db="EMBL/GenBank/DDBJ databases">
        <title>Comparative genomics of the Paenibacillus odorifer group.</title>
        <authorList>
            <person name="den Bakker H.C."/>
            <person name="Tsai Y.-C."/>
            <person name="Martin N."/>
            <person name="Korlach J."/>
            <person name="Wiedmann M."/>
        </authorList>
    </citation>
    <scope>NUCLEOTIDE SEQUENCE [LARGE SCALE GENOMIC DNA]</scope>
    <source>
        <strain evidence="3 4">DSM 14472</strain>
    </source>
</reference>
<proteinExistence type="predicted"/>
<dbReference type="GO" id="GO:0006950">
    <property type="term" value="P:response to stress"/>
    <property type="evidence" value="ECO:0007669"/>
    <property type="project" value="TreeGrafter"/>
</dbReference>
<dbReference type="AlphaFoldDB" id="A0A089LX40"/>
<dbReference type="SMART" id="SM00347">
    <property type="entry name" value="HTH_MARR"/>
    <property type="match status" value="1"/>
</dbReference>
<dbReference type="GO" id="GO:0003677">
    <property type="term" value="F:DNA binding"/>
    <property type="evidence" value="ECO:0007669"/>
    <property type="project" value="UniProtKB-KW"/>
</dbReference>
<dbReference type="InterPro" id="IPR036390">
    <property type="entry name" value="WH_DNA-bd_sf"/>
</dbReference>
<dbReference type="Proteomes" id="UP000029507">
    <property type="component" value="Chromosome"/>
</dbReference>
<dbReference type="KEGG" id="pste:PSTEL_12650"/>
<dbReference type="InterPro" id="IPR039422">
    <property type="entry name" value="MarR/SlyA-like"/>
</dbReference>
<evidence type="ECO:0000313" key="4">
    <source>
        <dbReference type="Proteomes" id="UP000029507"/>
    </source>
</evidence>
<dbReference type="RefSeq" id="WP_038695610.1">
    <property type="nucleotide sequence ID" value="NZ_CP009286.1"/>
</dbReference>
<dbReference type="InterPro" id="IPR000835">
    <property type="entry name" value="HTH_MarR-typ"/>
</dbReference>
<dbReference type="PANTHER" id="PTHR33164:SF99">
    <property type="entry name" value="MARR FAMILY REGULATORY PROTEIN"/>
    <property type="match status" value="1"/>
</dbReference>
<dbReference type="Pfam" id="PF01047">
    <property type="entry name" value="MarR"/>
    <property type="match status" value="1"/>
</dbReference>
<dbReference type="Gene3D" id="1.10.10.10">
    <property type="entry name" value="Winged helix-like DNA-binding domain superfamily/Winged helix DNA-binding domain"/>
    <property type="match status" value="1"/>
</dbReference>